<dbReference type="GO" id="GO:0051539">
    <property type="term" value="F:4 iron, 4 sulfur cluster binding"/>
    <property type="evidence" value="ECO:0007669"/>
    <property type="project" value="UniProtKB-KW"/>
</dbReference>
<evidence type="ECO:0000256" key="5">
    <source>
        <dbReference type="ARBA" id="ARBA00023014"/>
    </source>
</evidence>
<dbReference type="FunFam" id="3.30.413.10:FF:000006">
    <property type="entry name" value="4-hydroxy-3-methylbut-2-en-1-yl diphosphate synthase (flavodoxin)"/>
    <property type="match status" value="1"/>
</dbReference>
<dbReference type="GO" id="GO:0046429">
    <property type="term" value="F:4-hydroxy-3-methylbut-2-en-1-yl diphosphate synthase activity (ferredoxin)"/>
    <property type="evidence" value="ECO:0007669"/>
    <property type="project" value="InterPro"/>
</dbReference>
<evidence type="ECO:0000256" key="2">
    <source>
        <dbReference type="ARBA" id="ARBA00022723"/>
    </source>
</evidence>
<evidence type="ECO:0000256" key="3">
    <source>
        <dbReference type="ARBA" id="ARBA00023002"/>
    </source>
</evidence>
<organism evidence="8">
    <name type="scientific">marine metagenome</name>
    <dbReference type="NCBI Taxonomy" id="408172"/>
    <lineage>
        <taxon>unclassified sequences</taxon>
        <taxon>metagenomes</taxon>
        <taxon>ecological metagenomes</taxon>
    </lineage>
</organism>
<dbReference type="AlphaFoldDB" id="A0A382DM25"/>
<reference evidence="8" key="1">
    <citation type="submission" date="2018-05" db="EMBL/GenBank/DDBJ databases">
        <authorList>
            <person name="Lanie J.A."/>
            <person name="Ng W.-L."/>
            <person name="Kazmierczak K.M."/>
            <person name="Andrzejewski T.M."/>
            <person name="Davidsen T.M."/>
            <person name="Wayne K.J."/>
            <person name="Tettelin H."/>
            <person name="Glass J.I."/>
            <person name="Rusch D."/>
            <person name="Podicherti R."/>
            <person name="Tsui H.-C.T."/>
            <person name="Winkler M.E."/>
        </authorList>
    </citation>
    <scope>NUCLEOTIDE SEQUENCE</scope>
</reference>
<keyword evidence="1" id="KW-0004">4Fe-4S</keyword>
<dbReference type="GO" id="GO:0016114">
    <property type="term" value="P:terpenoid biosynthetic process"/>
    <property type="evidence" value="ECO:0007669"/>
    <property type="project" value="InterPro"/>
</dbReference>
<dbReference type="SUPFAM" id="SSF56014">
    <property type="entry name" value="Nitrite and sulphite reductase 4Fe-4S domain-like"/>
    <property type="match status" value="1"/>
</dbReference>
<keyword evidence="4" id="KW-0408">Iron</keyword>
<keyword evidence="6" id="KW-0414">Isoprene biosynthesis</keyword>
<dbReference type="InterPro" id="IPR045854">
    <property type="entry name" value="NO2/SO3_Rdtase_4Fe4S_sf"/>
</dbReference>
<accession>A0A382DM25</accession>
<proteinExistence type="predicted"/>
<keyword evidence="3" id="KW-0560">Oxidoreductase</keyword>
<gene>
    <name evidence="8" type="ORF">METZ01_LOCUS191635</name>
</gene>
<evidence type="ECO:0000256" key="1">
    <source>
        <dbReference type="ARBA" id="ARBA00022485"/>
    </source>
</evidence>
<dbReference type="PANTHER" id="PTHR30454">
    <property type="entry name" value="4-HYDROXY-3-METHYLBUT-2-EN-1-YL DIPHOSPHATE SYNTHASE"/>
    <property type="match status" value="1"/>
</dbReference>
<dbReference type="EMBL" id="UINC01039789">
    <property type="protein sequence ID" value="SVB38781.1"/>
    <property type="molecule type" value="Genomic_DNA"/>
</dbReference>
<dbReference type="PANTHER" id="PTHR30454:SF0">
    <property type="entry name" value="4-HYDROXY-3-METHYLBUT-2-EN-1-YL DIPHOSPHATE SYNTHASE (FERREDOXIN), CHLOROPLASTIC"/>
    <property type="match status" value="1"/>
</dbReference>
<dbReference type="InterPro" id="IPR004588">
    <property type="entry name" value="IspG_bac-typ"/>
</dbReference>
<feature type="domain" description="IspG C-terminal" evidence="7">
    <location>
        <begin position="146"/>
        <end position="233"/>
    </location>
</feature>
<dbReference type="Pfam" id="PF26540">
    <property type="entry name" value="GcpE_C"/>
    <property type="match status" value="1"/>
</dbReference>
<evidence type="ECO:0000256" key="4">
    <source>
        <dbReference type="ARBA" id="ARBA00023004"/>
    </source>
</evidence>
<evidence type="ECO:0000313" key="8">
    <source>
        <dbReference type="EMBL" id="SVB38781.1"/>
    </source>
</evidence>
<feature type="non-terminal residue" evidence="8">
    <location>
        <position position="1"/>
    </location>
</feature>
<dbReference type="GO" id="GO:0046872">
    <property type="term" value="F:metal ion binding"/>
    <property type="evidence" value="ECO:0007669"/>
    <property type="project" value="UniProtKB-KW"/>
</dbReference>
<name>A0A382DM25_9ZZZZ</name>
<keyword evidence="2" id="KW-0479">Metal-binding</keyword>
<keyword evidence="5" id="KW-0411">Iron-sulfur</keyword>
<sequence>FKLMVWTGKNSYPDPQKVFDARLEESTQEQILALEDHAIEAGLNEVNFEEFRSKILLLKSQNPLFSLQKFKQRVSPKLMPLVVGFELPVMDSVEDHLGLAAELGELITSGQLHALVCTEDDPESISACFAKILMQATRVRMFQADFISCPSCGRTFFDLQQTTNLIKQRTAHLTGIKIAVMGCVVNGPGEMADADYGYVGAGPGKIHLYHGQQCVERNISSQAAVERLIELIRSEGHWIDPVGASAA</sequence>
<dbReference type="InterPro" id="IPR058579">
    <property type="entry name" value="IspG_C"/>
</dbReference>
<protein>
    <recommendedName>
        <fullName evidence="7">IspG C-terminal domain-containing protein</fullName>
    </recommendedName>
</protein>
<evidence type="ECO:0000259" key="7">
    <source>
        <dbReference type="Pfam" id="PF26540"/>
    </source>
</evidence>
<dbReference type="GO" id="GO:0019288">
    <property type="term" value="P:isopentenyl diphosphate biosynthetic process, methylerythritol 4-phosphate pathway"/>
    <property type="evidence" value="ECO:0007669"/>
    <property type="project" value="TreeGrafter"/>
</dbReference>
<dbReference type="Gene3D" id="3.30.413.10">
    <property type="entry name" value="Sulfite Reductase Hemoprotein, domain 1"/>
    <property type="match status" value="1"/>
</dbReference>
<evidence type="ECO:0000256" key="6">
    <source>
        <dbReference type="ARBA" id="ARBA00023229"/>
    </source>
</evidence>